<feature type="region of interest" description="Disordered" evidence="1">
    <location>
        <begin position="104"/>
        <end position="233"/>
    </location>
</feature>
<reference evidence="2" key="1">
    <citation type="submission" date="2022-04" db="EMBL/GenBank/DDBJ databases">
        <title>Carnegiea gigantea Genome sequencing and assembly v2.</title>
        <authorList>
            <person name="Copetti D."/>
            <person name="Sanderson M.J."/>
            <person name="Burquez A."/>
            <person name="Wojciechowski M.F."/>
        </authorList>
    </citation>
    <scope>NUCLEOTIDE SEQUENCE</scope>
    <source>
        <strain evidence="2">SGP5-SGP5p</strain>
        <tissue evidence="2">Aerial part</tissue>
    </source>
</reference>
<sequence length="233" mass="25264">MLLNKMLELSVVHKYTAERMKSSLVGLRWSTFEVVDGIPRKNKYRDPKKIPYVVPLFAPGTPSWSSCEYSSSPSILSPEVEVTYPWEITIASYVPDFQVRRMAKTKSTPRIQSPDELLAEGTLGNPYSVPTQSNPEAEVASSSSSTSSRSGSRSSASGHSSRRSSSEGASTISPTESSSRPVGSVPKQTGCAPLVTEIVAEGLEFPGAPTRSDPQDGPRSHFPNPKAFTKLKR</sequence>
<feature type="compositionally biased region" description="Polar residues" evidence="1">
    <location>
        <begin position="171"/>
        <end position="181"/>
    </location>
</feature>
<keyword evidence="3" id="KW-1185">Reference proteome</keyword>
<evidence type="ECO:0000313" key="2">
    <source>
        <dbReference type="EMBL" id="KAJ8445654.1"/>
    </source>
</evidence>
<gene>
    <name evidence="2" type="ORF">Cgig2_009055</name>
</gene>
<dbReference type="AlphaFoldDB" id="A0A9Q1KLC0"/>
<organism evidence="2 3">
    <name type="scientific">Carnegiea gigantea</name>
    <dbReference type="NCBI Taxonomy" id="171969"/>
    <lineage>
        <taxon>Eukaryota</taxon>
        <taxon>Viridiplantae</taxon>
        <taxon>Streptophyta</taxon>
        <taxon>Embryophyta</taxon>
        <taxon>Tracheophyta</taxon>
        <taxon>Spermatophyta</taxon>
        <taxon>Magnoliopsida</taxon>
        <taxon>eudicotyledons</taxon>
        <taxon>Gunneridae</taxon>
        <taxon>Pentapetalae</taxon>
        <taxon>Caryophyllales</taxon>
        <taxon>Cactineae</taxon>
        <taxon>Cactaceae</taxon>
        <taxon>Cactoideae</taxon>
        <taxon>Echinocereeae</taxon>
        <taxon>Carnegiea</taxon>
    </lineage>
</organism>
<comment type="caution">
    <text evidence="2">The sequence shown here is derived from an EMBL/GenBank/DDBJ whole genome shotgun (WGS) entry which is preliminary data.</text>
</comment>
<proteinExistence type="predicted"/>
<feature type="compositionally biased region" description="Low complexity" evidence="1">
    <location>
        <begin position="140"/>
        <end position="159"/>
    </location>
</feature>
<evidence type="ECO:0000313" key="3">
    <source>
        <dbReference type="Proteomes" id="UP001153076"/>
    </source>
</evidence>
<evidence type="ECO:0000256" key="1">
    <source>
        <dbReference type="SAM" id="MobiDB-lite"/>
    </source>
</evidence>
<dbReference type="Proteomes" id="UP001153076">
    <property type="component" value="Unassembled WGS sequence"/>
</dbReference>
<name>A0A9Q1KLC0_9CARY</name>
<accession>A0A9Q1KLC0</accession>
<dbReference type="EMBL" id="JAKOGI010000074">
    <property type="protein sequence ID" value="KAJ8445654.1"/>
    <property type="molecule type" value="Genomic_DNA"/>
</dbReference>
<protein>
    <submittedName>
        <fullName evidence="2">Uncharacterized protein</fullName>
    </submittedName>
</protein>